<name>A0ABW2FTL9_9ACTN</name>
<feature type="coiled-coil region" evidence="1">
    <location>
        <begin position="194"/>
        <end position="221"/>
    </location>
</feature>
<gene>
    <name evidence="6" type="ORF">ACFQMG_07765</name>
</gene>
<feature type="compositionally biased region" description="Low complexity" evidence="2">
    <location>
        <begin position="325"/>
        <end position="334"/>
    </location>
</feature>
<feature type="domain" description="DUF4349" evidence="5">
    <location>
        <begin position="78"/>
        <end position="290"/>
    </location>
</feature>
<evidence type="ECO:0000256" key="1">
    <source>
        <dbReference type="SAM" id="Coils"/>
    </source>
</evidence>
<dbReference type="Pfam" id="PF14257">
    <property type="entry name" value="DUF4349"/>
    <property type="match status" value="1"/>
</dbReference>
<evidence type="ECO:0000313" key="7">
    <source>
        <dbReference type="Proteomes" id="UP001596435"/>
    </source>
</evidence>
<organism evidence="6 7">
    <name type="scientific">Kitasatospora paranensis</name>
    <dbReference type="NCBI Taxonomy" id="258053"/>
    <lineage>
        <taxon>Bacteria</taxon>
        <taxon>Bacillati</taxon>
        <taxon>Actinomycetota</taxon>
        <taxon>Actinomycetes</taxon>
        <taxon>Kitasatosporales</taxon>
        <taxon>Streptomycetaceae</taxon>
        <taxon>Kitasatospora</taxon>
    </lineage>
</organism>
<dbReference type="Proteomes" id="UP001596435">
    <property type="component" value="Unassembled WGS sequence"/>
</dbReference>
<keyword evidence="3" id="KW-1133">Transmembrane helix</keyword>
<protein>
    <submittedName>
        <fullName evidence="6">DUF4349 domain-containing protein</fullName>
    </submittedName>
</protein>
<feature type="signal peptide" evidence="4">
    <location>
        <begin position="1"/>
        <end position="26"/>
    </location>
</feature>
<feature type="region of interest" description="Disordered" evidence="2">
    <location>
        <begin position="26"/>
        <end position="71"/>
    </location>
</feature>
<comment type="caution">
    <text evidence="6">The sequence shown here is derived from an EMBL/GenBank/DDBJ whole genome shotgun (WGS) entry which is preliminary data.</text>
</comment>
<keyword evidence="1" id="KW-0175">Coiled coil</keyword>
<dbReference type="PROSITE" id="PS51257">
    <property type="entry name" value="PROKAR_LIPOPROTEIN"/>
    <property type="match status" value="1"/>
</dbReference>
<evidence type="ECO:0000313" key="6">
    <source>
        <dbReference type="EMBL" id="MFC7179459.1"/>
    </source>
</evidence>
<evidence type="ECO:0000256" key="4">
    <source>
        <dbReference type="SAM" id="SignalP"/>
    </source>
</evidence>
<evidence type="ECO:0000256" key="2">
    <source>
        <dbReference type="SAM" id="MobiDB-lite"/>
    </source>
</evidence>
<feature type="transmembrane region" description="Helical" evidence="3">
    <location>
        <begin position="268"/>
        <end position="290"/>
    </location>
</feature>
<keyword evidence="7" id="KW-1185">Reference proteome</keyword>
<feature type="chain" id="PRO_5045378705" evidence="4">
    <location>
        <begin position="27"/>
        <end position="347"/>
    </location>
</feature>
<feature type="region of interest" description="Disordered" evidence="2">
    <location>
        <begin position="298"/>
        <end position="347"/>
    </location>
</feature>
<accession>A0ABW2FTL9</accession>
<keyword evidence="3" id="KW-0472">Membrane</keyword>
<sequence>MTGRRGRALAGGALAGVLLLSGCSAAESGASSSSGARAADAAAAPAAAPPKAGTAGAGSGQEKPAGSAAPGADAAAGRAIAYTGRVALESADPGAVTARARQLAVAAGGFVGGESESGGGTGPYKAELVLRVPSAGYERTLDELAALGTVLSRTSQADDLTQQVVDVESRVKTQQASVDRVRALLADAKSLADVVSLESELTRREADLESLRRQQQELSAQTSLSTITVDLQRTAAAAAPKARPRGFWASIGHGFAGGWHVLVTVLRALAIGFAALAPFLVVLVPGAWLTRRWLRRRQDRPRTAPAPAPGWQAPVRPAPGPHPGVPAQAQAPVPAEAPAPQPPAAEE</sequence>
<dbReference type="EMBL" id="JBHTAJ010000011">
    <property type="protein sequence ID" value="MFC7179459.1"/>
    <property type="molecule type" value="Genomic_DNA"/>
</dbReference>
<keyword evidence="3" id="KW-0812">Transmembrane</keyword>
<reference evidence="7" key="1">
    <citation type="journal article" date="2019" name="Int. J. Syst. Evol. Microbiol.">
        <title>The Global Catalogue of Microorganisms (GCM) 10K type strain sequencing project: providing services to taxonomists for standard genome sequencing and annotation.</title>
        <authorList>
            <consortium name="The Broad Institute Genomics Platform"/>
            <consortium name="The Broad Institute Genome Sequencing Center for Infectious Disease"/>
            <person name="Wu L."/>
            <person name="Ma J."/>
        </authorList>
    </citation>
    <scope>NUCLEOTIDE SEQUENCE [LARGE SCALE GENOMIC DNA]</scope>
    <source>
        <strain evidence="7">CGMCC 1.12859</strain>
    </source>
</reference>
<feature type="compositionally biased region" description="Pro residues" evidence="2">
    <location>
        <begin position="335"/>
        <end position="347"/>
    </location>
</feature>
<evidence type="ECO:0000259" key="5">
    <source>
        <dbReference type="Pfam" id="PF14257"/>
    </source>
</evidence>
<evidence type="ECO:0000256" key="3">
    <source>
        <dbReference type="SAM" id="Phobius"/>
    </source>
</evidence>
<feature type="compositionally biased region" description="Low complexity" evidence="2">
    <location>
        <begin position="26"/>
        <end position="54"/>
    </location>
</feature>
<proteinExistence type="predicted"/>
<keyword evidence="4" id="KW-0732">Signal</keyword>
<dbReference type="RefSeq" id="WP_345707677.1">
    <property type="nucleotide sequence ID" value="NZ_BAABKV010000001.1"/>
</dbReference>
<dbReference type="InterPro" id="IPR025645">
    <property type="entry name" value="DUF4349"/>
</dbReference>